<evidence type="ECO:0000259" key="7">
    <source>
        <dbReference type="Pfam" id="PF17681"/>
    </source>
</evidence>
<reference evidence="8" key="2">
    <citation type="submission" date="2015-06" db="UniProtKB">
        <authorList>
            <consortium name="EnsemblMetazoa"/>
        </authorList>
    </citation>
    <scope>IDENTIFICATION</scope>
</reference>
<dbReference type="GO" id="GO:0000278">
    <property type="term" value="P:mitotic cell cycle"/>
    <property type="evidence" value="ECO:0007669"/>
    <property type="project" value="TreeGrafter"/>
</dbReference>
<comment type="similarity">
    <text evidence="1 5">Belongs to the TUBGCP family.</text>
</comment>
<reference evidence="9" key="1">
    <citation type="submission" date="2013-02" db="EMBL/GenBank/DDBJ databases">
        <authorList>
            <person name="Hughes D."/>
        </authorList>
    </citation>
    <scope>NUCLEOTIDE SEQUENCE</scope>
    <source>
        <strain>Durham</strain>
        <strain evidence="9">NC isolate 2 -- Noor lab</strain>
    </source>
</reference>
<dbReference type="InterPro" id="IPR042241">
    <property type="entry name" value="GCP_C_sf"/>
</dbReference>
<dbReference type="GO" id="GO:0051225">
    <property type="term" value="P:spindle assembly"/>
    <property type="evidence" value="ECO:0007669"/>
    <property type="project" value="TreeGrafter"/>
</dbReference>
<evidence type="ECO:0000256" key="2">
    <source>
        <dbReference type="ARBA" id="ARBA00022490"/>
    </source>
</evidence>
<dbReference type="GO" id="GO:0043015">
    <property type="term" value="F:gamma-tubulin binding"/>
    <property type="evidence" value="ECO:0007669"/>
    <property type="project" value="InterPro"/>
</dbReference>
<dbReference type="GO" id="GO:0000922">
    <property type="term" value="C:spindle pole"/>
    <property type="evidence" value="ECO:0007669"/>
    <property type="project" value="InterPro"/>
</dbReference>
<dbReference type="EMBL" id="CAQQ02055135">
    <property type="status" value="NOT_ANNOTATED_CDS"/>
    <property type="molecule type" value="Genomic_DNA"/>
</dbReference>
<dbReference type="InterPro" id="IPR007259">
    <property type="entry name" value="GCP"/>
</dbReference>
<dbReference type="GO" id="GO:0031122">
    <property type="term" value="P:cytoplasmic microtubule organization"/>
    <property type="evidence" value="ECO:0007669"/>
    <property type="project" value="TreeGrafter"/>
</dbReference>
<protein>
    <recommendedName>
        <fullName evidence="5">Gamma-tubulin complex component</fullName>
    </recommendedName>
</protein>
<dbReference type="EMBL" id="CAQQ02055134">
    <property type="status" value="NOT_ANNOTATED_CDS"/>
    <property type="molecule type" value="Genomic_DNA"/>
</dbReference>
<dbReference type="GO" id="GO:0051321">
    <property type="term" value="P:meiotic cell cycle"/>
    <property type="evidence" value="ECO:0007669"/>
    <property type="project" value="TreeGrafter"/>
</dbReference>
<dbReference type="GO" id="GO:0000930">
    <property type="term" value="C:gamma-tubulin complex"/>
    <property type="evidence" value="ECO:0007669"/>
    <property type="project" value="TreeGrafter"/>
</dbReference>
<dbReference type="Gene3D" id="1.20.120.1900">
    <property type="entry name" value="Gamma-tubulin complex, C-terminal domain"/>
    <property type="match status" value="1"/>
</dbReference>
<keyword evidence="2 5" id="KW-0963">Cytoplasm</keyword>
<dbReference type="GO" id="GO:0007020">
    <property type="term" value="P:microtubule nucleation"/>
    <property type="evidence" value="ECO:0007669"/>
    <property type="project" value="InterPro"/>
</dbReference>
<evidence type="ECO:0000256" key="3">
    <source>
        <dbReference type="ARBA" id="ARBA00022701"/>
    </source>
</evidence>
<dbReference type="STRING" id="36166.T1GT01"/>
<keyword evidence="3 5" id="KW-0493">Microtubule</keyword>
<dbReference type="GO" id="GO:0005874">
    <property type="term" value="C:microtubule"/>
    <property type="evidence" value="ECO:0007669"/>
    <property type="project" value="UniProtKB-KW"/>
</dbReference>
<evidence type="ECO:0000256" key="5">
    <source>
        <dbReference type="RuleBase" id="RU363050"/>
    </source>
</evidence>
<dbReference type="Pfam" id="PF17681">
    <property type="entry name" value="GCP_N_terminal"/>
    <property type="match status" value="1"/>
</dbReference>
<dbReference type="PANTHER" id="PTHR19302:SF13">
    <property type="entry name" value="GAMMA-TUBULIN COMPLEX COMPONENT 2"/>
    <property type="match status" value="1"/>
</dbReference>
<dbReference type="Proteomes" id="UP000015102">
    <property type="component" value="Unassembled WGS sequence"/>
</dbReference>
<name>T1GT01_MEGSC</name>
<evidence type="ECO:0000256" key="4">
    <source>
        <dbReference type="ARBA" id="ARBA00023212"/>
    </source>
</evidence>
<dbReference type="PANTHER" id="PTHR19302">
    <property type="entry name" value="GAMMA TUBULIN COMPLEX PROTEIN"/>
    <property type="match status" value="1"/>
</dbReference>
<sequence>MCRFHLANLDAEEIYEEFLSSNKTSHDKLLNILKILSKNHPNQSEILQEAFIVLQKQTPQQCLLKFLRRMDSYNVYSKKEISTPMMSSTKAYDFSTPEILENLKEKIHAVASTSICRSQLNSSISNQLNTSIPLTPISSPSLYSLNNNSHFKFNLDLKEYDNEINIISVPILSQEMILLNEILYSLLGIRGNYIQQIEQKLPSGNTEINFKVSDQIQKSLRDVANEILPLGCYYYYINNFTENVRFFNCGQVLESFTASLKDLLHDYKVSIISQLEFQYISGKLTIHKLHFYLRPTINTMETIFNIVNDISTNLEGKPESQKFLPNTANLYRGAFTLSQRMMNAIQNLEYYMMIEVIEPFWHDFIAKIKDKIENVDAVLIAHSNFLDNCLRNCFISDPVLLFGISQLCQVCLKFCEFIQKSQRLFLDAELKSMLCDSFDDISDCDMDISVKQDESSIKSSDTFSEQVKKFNTDFSSLLIGLLKQINDAASENPNDRYLNLVHRINFNNFYNE</sequence>
<dbReference type="InterPro" id="IPR041470">
    <property type="entry name" value="GCP_N"/>
</dbReference>
<evidence type="ECO:0000313" key="9">
    <source>
        <dbReference type="Proteomes" id="UP000015102"/>
    </source>
</evidence>
<keyword evidence="9" id="KW-1185">Reference proteome</keyword>
<proteinExistence type="inferred from homology"/>
<feature type="domain" description="Gamma tubulin complex component C-terminal" evidence="6">
    <location>
        <begin position="321"/>
        <end position="510"/>
    </location>
</feature>
<evidence type="ECO:0000256" key="1">
    <source>
        <dbReference type="ARBA" id="ARBA00010337"/>
    </source>
</evidence>
<organism evidence="8 9">
    <name type="scientific">Megaselia scalaris</name>
    <name type="common">Humpbacked fly</name>
    <name type="synonym">Phora scalaris</name>
    <dbReference type="NCBI Taxonomy" id="36166"/>
    <lineage>
        <taxon>Eukaryota</taxon>
        <taxon>Metazoa</taxon>
        <taxon>Ecdysozoa</taxon>
        <taxon>Arthropoda</taxon>
        <taxon>Hexapoda</taxon>
        <taxon>Insecta</taxon>
        <taxon>Pterygota</taxon>
        <taxon>Neoptera</taxon>
        <taxon>Endopterygota</taxon>
        <taxon>Diptera</taxon>
        <taxon>Brachycera</taxon>
        <taxon>Muscomorpha</taxon>
        <taxon>Platypezoidea</taxon>
        <taxon>Phoridae</taxon>
        <taxon>Megaseliini</taxon>
        <taxon>Megaselia</taxon>
    </lineage>
</organism>
<feature type="domain" description="Gamma tubulin complex component protein N-terminal" evidence="7">
    <location>
        <begin position="179"/>
        <end position="314"/>
    </location>
</feature>
<dbReference type="HOGENOM" id="CLU_532404_0_0_1"/>
<dbReference type="AlphaFoldDB" id="T1GT01"/>
<dbReference type="Pfam" id="PF04130">
    <property type="entry name" value="GCP_C_terminal"/>
    <property type="match status" value="1"/>
</dbReference>
<dbReference type="GO" id="GO:0051011">
    <property type="term" value="F:microtubule minus-end binding"/>
    <property type="evidence" value="ECO:0007669"/>
    <property type="project" value="TreeGrafter"/>
</dbReference>
<evidence type="ECO:0000259" key="6">
    <source>
        <dbReference type="Pfam" id="PF04130"/>
    </source>
</evidence>
<dbReference type="EnsemblMetazoa" id="MESCA006817-RA">
    <property type="protein sequence ID" value="MESCA006817-PA"/>
    <property type="gene ID" value="MESCA006817"/>
</dbReference>
<keyword evidence="4 5" id="KW-0206">Cytoskeleton</keyword>
<evidence type="ECO:0000313" key="8">
    <source>
        <dbReference type="EnsemblMetazoa" id="MESCA006817-PA"/>
    </source>
</evidence>
<comment type="subcellular location">
    <subcellularLocation>
        <location evidence="5">Cytoplasm</location>
        <location evidence="5">Cytoskeleton</location>
        <location evidence="5">Microtubule organizing center</location>
    </subcellularLocation>
</comment>
<dbReference type="InterPro" id="IPR040457">
    <property type="entry name" value="GCP_C"/>
</dbReference>
<accession>T1GT01</accession>
<dbReference type="EMBL" id="CAQQ02055133">
    <property type="status" value="NOT_ANNOTATED_CDS"/>
    <property type="molecule type" value="Genomic_DNA"/>
</dbReference>